<sequence length="13" mass="1554">MDISRLVTDFEDI</sequence>
<dbReference type="EMBL" id="LR721782">
    <property type="protein sequence ID" value="VVW23177.1"/>
    <property type="molecule type" value="Genomic_DNA"/>
</dbReference>
<protein>
    <submittedName>
        <fullName evidence="1">Uncharacterized protein</fullName>
    </submittedName>
</protein>
<gene>
    <name evidence="1" type="ORF">NYM_LOCUS18181</name>
</gene>
<evidence type="ECO:0000313" key="1">
    <source>
        <dbReference type="EMBL" id="VVW23177.1"/>
    </source>
</evidence>
<proteinExistence type="predicted"/>
<accession>A0A5K1C342</accession>
<name>A0A5K1C342_9MAGN</name>
<organism evidence="1">
    <name type="scientific">Nymphaea colorata</name>
    <name type="common">pocket water lily</name>
    <dbReference type="NCBI Taxonomy" id="210225"/>
    <lineage>
        <taxon>Eukaryota</taxon>
        <taxon>Viridiplantae</taxon>
        <taxon>Streptophyta</taxon>
        <taxon>Embryophyta</taxon>
        <taxon>Tracheophyta</taxon>
        <taxon>Spermatophyta</taxon>
        <taxon>Magnoliopsida</taxon>
        <taxon>Nymphaeales</taxon>
        <taxon>Nymphaeaceae</taxon>
        <taxon>Nymphaea</taxon>
    </lineage>
</organism>
<reference evidence="1" key="1">
    <citation type="submission" date="2019-09" db="EMBL/GenBank/DDBJ databases">
        <authorList>
            <person name="Zhang L."/>
        </authorList>
    </citation>
    <scope>NUCLEOTIDE SEQUENCE</scope>
</reference>